<dbReference type="InterPro" id="IPR009384">
    <property type="entry name" value="SwrD-like"/>
</dbReference>
<dbReference type="KEGG" id="bhc:JFL75_15120"/>
<dbReference type="Proteomes" id="UP000595917">
    <property type="component" value="Chromosome"/>
</dbReference>
<sequence length="65" mass="7618">MIKVTRLDGMEYYINPHQIESIEMCPDTTLLMLSGKHIIVREKIPVIIDRILEYRGRIGGFKNEE</sequence>
<evidence type="ECO:0000313" key="1">
    <source>
        <dbReference type="EMBL" id="QQO08253.1"/>
    </source>
</evidence>
<gene>
    <name evidence="1" type="ORF">JFL75_15120</name>
</gene>
<dbReference type="RefSeq" id="WP_215625559.1">
    <property type="nucleotide sequence ID" value="NZ_CP067089.2"/>
</dbReference>
<evidence type="ECO:0000313" key="2">
    <source>
        <dbReference type="Proteomes" id="UP000595917"/>
    </source>
</evidence>
<name>A0A7T8BAI5_9SPIR</name>
<dbReference type="AlphaFoldDB" id="A0A7T8BAI5"/>
<keyword evidence="1" id="KW-0969">Cilium</keyword>
<keyword evidence="2" id="KW-1185">Reference proteome</keyword>
<dbReference type="EMBL" id="CP067089">
    <property type="protein sequence ID" value="QQO08253.1"/>
    <property type="molecule type" value="Genomic_DNA"/>
</dbReference>
<protein>
    <submittedName>
        <fullName evidence="1">Flagellar FlbD family protein</fullName>
    </submittedName>
</protein>
<reference evidence="1" key="1">
    <citation type="submission" date="2021-01" db="EMBL/GenBank/DDBJ databases">
        <title>Description of Breznakiella homolactica.</title>
        <authorList>
            <person name="Song Y."/>
            <person name="Brune A."/>
        </authorList>
    </citation>
    <scope>NUCLEOTIDE SEQUENCE</scope>
    <source>
        <strain evidence="1">RmG30</strain>
    </source>
</reference>
<accession>A0A7T8BAI5</accession>
<keyword evidence="1" id="KW-0282">Flagellum</keyword>
<organism evidence="1 2">
    <name type="scientific">Breznakiella homolactica</name>
    <dbReference type="NCBI Taxonomy" id="2798577"/>
    <lineage>
        <taxon>Bacteria</taxon>
        <taxon>Pseudomonadati</taxon>
        <taxon>Spirochaetota</taxon>
        <taxon>Spirochaetia</taxon>
        <taxon>Spirochaetales</taxon>
        <taxon>Breznakiellaceae</taxon>
        <taxon>Breznakiella</taxon>
    </lineage>
</organism>
<dbReference type="PANTHER" id="PTHR39185">
    <property type="entry name" value="SWARMING MOTILITY PROTEIN SWRD"/>
    <property type="match status" value="1"/>
</dbReference>
<dbReference type="Pfam" id="PF06289">
    <property type="entry name" value="FlbD"/>
    <property type="match status" value="1"/>
</dbReference>
<proteinExistence type="predicted"/>
<keyword evidence="1" id="KW-0966">Cell projection</keyword>
<dbReference type="PANTHER" id="PTHR39185:SF1">
    <property type="entry name" value="SWARMING MOTILITY PROTEIN SWRD"/>
    <property type="match status" value="1"/>
</dbReference>